<evidence type="ECO:0000313" key="2">
    <source>
        <dbReference type="Proteomes" id="UP000766486"/>
    </source>
</evidence>
<protein>
    <submittedName>
        <fullName evidence="1">Uncharacterized protein</fullName>
    </submittedName>
</protein>
<comment type="caution">
    <text evidence="1">The sequence shown here is derived from an EMBL/GenBank/DDBJ whole genome shotgun (WGS) entry which is preliminary data.</text>
</comment>
<organism evidence="1 2">
    <name type="scientific">Bionectria ochroleuca</name>
    <name type="common">Gliocladium roseum</name>
    <dbReference type="NCBI Taxonomy" id="29856"/>
    <lineage>
        <taxon>Eukaryota</taxon>
        <taxon>Fungi</taxon>
        <taxon>Dikarya</taxon>
        <taxon>Ascomycota</taxon>
        <taxon>Pezizomycotina</taxon>
        <taxon>Sordariomycetes</taxon>
        <taxon>Hypocreomycetidae</taxon>
        <taxon>Hypocreales</taxon>
        <taxon>Bionectriaceae</taxon>
        <taxon>Clonostachys</taxon>
    </lineage>
</organism>
<accession>A0ABY6UZ97</accession>
<sequence>MEQSVQQPEPWRGFIFRCEGCKKDLTHTNYKNDALFPFASNSIARERRIPKEALLSAWELSQLDDIKLEAHLSAQKGPLRCNECWFKRTGLDHVPSRFELLEPICCMEFHYPPREPASQEQVILPTGMVRCVGCFQWQLSDRYRGPRVGAGFCGMCPGIHKPLDFIKVEWRDLGKKSYRVMVLPKGVGSQVPCIDWHKVVYAEPSIKKDDKEGCKGLFRQWEVKGDPLRVWAALFHLREYFGNHRGELEELFHIIVEQNTTFSRRSYLHRRLQRVLTSLQTDPSNKAADWVFSGEREQMWQVFSRVMAQHCDQSLGVELSEDENDVD</sequence>
<dbReference type="Proteomes" id="UP000766486">
    <property type="component" value="Unassembled WGS sequence"/>
</dbReference>
<reference evidence="1 2" key="1">
    <citation type="submission" date="2019-06" db="EMBL/GenBank/DDBJ databases">
        <authorList>
            <person name="Broberg M."/>
        </authorList>
    </citation>
    <scope>NUCLEOTIDE SEQUENCE [LARGE SCALE GENOMIC DNA]</scope>
</reference>
<dbReference type="EMBL" id="CABFNS010000933">
    <property type="protein sequence ID" value="VUC36793.1"/>
    <property type="molecule type" value="Genomic_DNA"/>
</dbReference>
<name>A0ABY6UZ97_BIOOC</name>
<proteinExistence type="predicted"/>
<gene>
    <name evidence="1" type="ORF">CLO192961_LOCUS451978</name>
</gene>
<evidence type="ECO:0000313" key="1">
    <source>
        <dbReference type="EMBL" id="VUC36793.1"/>
    </source>
</evidence>
<keyword evidence="2" id="KW-1185">Reference proteome</keyword>